<evidence type="ECO:0000313" key="1">
    <source>
        <dbReference type="EMBL" id="KAK8761619.1"/>
    </source>
</evidence>
<comment type="caution">
    <text evidence="1">The sequence shown here is derived from an EMBL/GenBank/DDBJ whole genome shotgun (WGS) entry which is preliminary data.</text>
</comment>
<keyword evidence="2" id="KW-1185">Reference proteome</keyword>
<dbReference type="Proteomes" id="UP001321473">
    <property type="component" value="Unassembled WGS sequence"/>
</dbReference>
<organism evidence="1 2">
    <name type="scientific">Amblyomma americanum</name>
    <name type="common">Lone star tick</name>
    <dbReference type="NCBI Taxonomy" id="6943"/>
    <lineage>
        <taxon>Eukaryota</taxon>
        <taxon>Metazoa</taxon>
        <taxon>Ecdysozoa</taxon>
        <taxon>Arthropoda</taxon>
        <taxon>Chelicerata</taxon>
        <taxon>Arachnida</taxon>
        <taxon>Acari</taxon>
        <taxon>Parasitiformes</taxon>
        <taxon>Ixodida</taxon>
        <taxon>Ixodoidea</taxon>
        <taxon>Ixodidae</taxon>
        <taxon>Amblyomminae</taxon>
        <taxon>Amblyomma</taxon>
    </lineage>
</organism>
<protein>
    <submittedName>
        <fullName evidence="1">Uncharacterized protein</fullName>
    </submittedName>
</protein>
<gene>
    <name evidence="1" type="ORF">V5799_027114</name>
</gene>
<name>A0AAQ4DGM9_AMBAM</name>
<sequence>MAPAMTSESGVCQGPPFCPYVSSEQLRLQERMRRRRCFADQELIQALAALAQQQQQHQQGLPFLPPAPLTTTVPPGLHALPAPPGHTPEEALLRHHFRLLSFARHPAAGPGTFRSGIAMIEPVSSFGSSSSTTQHPTYPLLDCEESRFAVSSSNSSTLTGIVPGSGGARH</sequence>
<evidence type="ECO:0000313" key="2">
    <source>
        <dbReference type="Proteomes" id="UP001321473"/>
    </source>
</evidence>
<dbReference type="AlphaFoldDB" id="A0AAQ4DGM9"/>
<reference evidence="1 2" key="1">
    <citation type="journal article" date="2023" name="Arcadia Sci">
        <title>De novo assembly of a long-read Amblyomma americanum tick genome.</title>
        <authorList>
            <person name="Chou S."/>
            <person name="Poskanzer K.E."/>
            <person name="Rollins M."/>
            <person name="Thuy-Boun P.S."/>
        </authorList>
    </citation>
    <scope>NUCLEOTIDE SEQUENCE [LARGE SCALE GENOMIC DNA]</scope>
    <source>
        <strain evidence="1">F_SG_1</strain>
        <tissue evidence="1">Salivary glands</tissue>
    </source>
</reference>
<accession>A0AAQ4DGM9</accession>
<proteinExistence type="predicted"/>
<dbReference type="EMBL" id="JARKHS020030922">
    <property type="protein sequence ID" value="KAK8761619.1"/>
    <property type="molecule type" value="Genomic_DNA"/>
</dbReference>